<feature type="compositionally biased region" description="Basic and acidic residues" evidence="1">
    <location>
        <begin position="52"/>
        <end position="83"/>
    </location>
</feature>
<sequence>PTLSTESTQTVESSTVSGATPSSEAETASTASASTVSTAEPEATSAASVETPSKRQADIEHCTLRNRETPSVTVEHRETPSSEARLRALRLRLLFPLRNRKPQAPPVSRRRAGRDCEHCVCVYCFHCGTGSHKRRQCRDAERECTRSDRPDIEHGVDTDS</sequence>
<protein>
    <submittedName>
        <fullName evidence="3">CCHC-type domain-containing protein</fullName>
    </submittedName>
</protein>
<evidence type="ECO:0000313" key="3">
    <source>
        <dbReference type="WBParaSite" id="maker-uti_cns_0004728-snap-gene-0.3-mRNA-1"/>
    </source>
</evidence>
<organism evidence="2 3">
    <name type="scientific">Macrostomum lignano</name>
    <dbReference type="NCBI Taxonomy" id="282301"/>
    <lineage>
        <taxon>Eukaryota</taxon>
        <taxon>Metazoa</taxon>
        <taxon>Spiralia</taxon>
        <taxon>Lophotrochozoa</taxon>
        <taxon>Platyhelminthes</taxon>
        <taxon>Rhabditophora</taxon>
        <taxon>Macrostomorpha</taxon>
        <taxon>Macrostomida</taxon>
        <taxon>Macrostomidae</taxon>
        <taxon>Macrostomum</taxon>
    </lineage>
</organism>
<feature type="region of interest" description="Disordered" evidence="1">
    <location>
        <begin position="1"/>
        <end position="83"/>
    </location>
</feature>
<dbReference type="Proteomes" id="UP000095280">
    <property type="component" value="Unplaced"/>
</dbReference>
<name>A0A1I8H713_9PLAT</name>
<keyword evidence="2" id="KW-1185">Reference proteome</keyword>
<dbReference type="WBParaSite" id="maker-uti_cns_0004728-snap-gene-0.3-mRNA-1">
    <property type="protein sequence ID" value="maker-uti_cns_0004728-snap-gene-0.3-mRNA-1"/>
    <property type="gene ID" value="maker-uti_cns_0004728-snap-gene-0.3"/>
</dbReference>
<proteinExistence type="predicted"/>
<accession>A0A1I8H713</accession>
<evidence type="ECO:0000256" key="1">
    <source>
        <dbReference type="SAM" id="MobiDB-lite"/>
    </source>
</evidence>
<feature type="compositionally biased region" description="Low complexity" evidence="1">
    <location>
        <begin position="1"/>
        <end position="51"/>
    </location>
</feature>
<reference evidence="3" key="1">
    <citation type="submission" date="2016-11" db="UniProtKB">
        <authorList>
            <consortium name="WormBaseParasite"/>
        </authorList>
    </citation>
    <scope>IDENTIFICATION</scope>
</reference>
<evidence type="ECO:0000313" key="2">
    <source>
        <dbReference type="Proteomes" id="UP000095280"/>
    </source>
</evidence>
<dbReference type="AlphaFoldDB" id="A0A1I8H713"/>